<proteinExistence type="predicted"/>
<dbReference type="Proteomes" id="UP000663874">
    <property type="component" value="Unassembled WGS sequence"/>
</dbReference>
<evidence type="ECO:0000313" key="3">
    <source>
        <dbReference type="Proteomes" id="UP000663874"/>
    </source>
</evidence>
<accession>A0A820BFX0</accession>
<reference evidence="2" key="1">
    <citation type="submission" date="2021-02" db="EMBL/GenBank/DDBJ databases">
        <authorList>
            <person name="Nowell W R."/>
        </authorList>
    </citation>
    <scope>NUCLEOTIDE SEQUENCE</scope>
</reference>
<evidence type="ECO:0000256" key="1">
    <source>
        <dbReference type="SAM" id="MobiDB-lite"/>
    </source>
</evidence>
<comment type="caution">
    <text evidence="2">The sequence shown here is derived from an EMBL/GenBank/DDBJ whole genome shotgun (WGS) entry which is preliminary data.</text>
</comment>
<evidence type="ECO:0000313" key="2">
    <source>
        <dbReference type="EMBL" id="CAF4200125.1"/>
    </source>
</evidence>
<dbReference type="EMBL" id="CAJOBE010016414">
    <property type="protein sequence ID" value="CAF4200125.1"/>
    <property type="molecule type" value="Genomic_DNA"/>
</dbReference>
<gene>
    <name evidence="2" type="ORF">FNK824_LOCUS36218</name>
</gene>
<protein>
    <submittedName>
        <fullName evidence="2">Uncharacterized protein</fullName>
    </submittedName>
</protein>
<feature type="region of interest" description="Disordered" evidence="1">
    <location>
        <begin position="1"/>
        <end position="20"/>
    </location>
</feature>
<name>A0A820BFX0_9BILA</name>
<sequence length="354" mass="41079">LRSRRQPSNRPRSQVQRRRRGPRQIRLNDFMPIELHEPSTNLPPEFNIATVTASTTTTTTTTMNVPPDALPQRRQRRNNGFVVLIDENDNLSDVEIEEIRRYLKPNCILKWLEEHSRNSKNAISGRGNQAYVWQAYLKMSTEQKHWAKEVVRRTKRRDNIINTRFVQKKINRLTTVIAEACATISETQIQLSTYWMQTISETTNQRLAQTTANIIAKKLSVDRTCQTIAVGSVETNTNDELGTGTTAAAPTTTVKNYVREPVERIEKYILEYIYFLLSKRIELDMPPKIIDKVVFSFKIDESIISQDEAQAMYNQMRQITKDFRTQAMKLYVQPAARENEILSNEIKSIIERFP</sequence>
<feature type="non-terminal residue" evidence="2">
    <location>
        <position position="1"/>
    </location>
</feature>
<dbReference type="AlphaFoldDB" id="A0A820BFX0"/>
<organism evidence="2 3">
    <name type="scientific">Rotaria sordida</name>
    <dbReference type="NCBI Taxonomy" id="392033"/>
    <lineage>
        <taxon>Eukaryota</taxon>
        <taxon>Metazoa</taxon>
        <taxon>Spiralia</taxon>
        <taxon>Gnathifera</taxon>
        <taxon>Rotifera</taxon>
        <taxon>Eurotatoria</taxon>
        <taxon>Bdelloidea</taxon>
        <taxon>Philodinida</taxon>
        <taxon>Philodinidae</taxon>
        <taxon>Rotaria</taxon>
    </lineage>
</organism>